<feature type="compositionally biased region" description="Basic residues" evidence="5">
    <location>
        <begin position="59"/>
        <end position="70"/>
    </location>
</feature>
<dbReference type="GeneID" id="19156303"/>
<keyword evidence="7" id="KW-1185">Reference proteome</keyword>
<evidence type="ECO:0000313" key="7">
    <source>
        <dbReference type="Proteomes" id="UP000019484"/>
    </source>
</evidence>
<dbReference type="eggNOG" id="ENOG502SSCK">
    <property type="taxonomic scope" value="Eukaryota"/>
</dbReference>
<protein>
    <recommendedName>
        <fullName evidence="3">Ribosome biogenesis protein SLX9</fullName>
    </recommendedName>
</protein>
<dbReference type="Pfam" id="PF15341">
    <property type="entry name" value="SLX9"/>
    <property type="match status" value="1"/>
</dbReference>
<evidence type="ECO:0000256" key="5">
    <source>
        <dbReference type="SAM" id="MobiDB-lite"/>
    </source>
</evidence>
<dbReference type="GO" id="GO:0030688">
    <property type="term" value="C:preribosome, small subunit precursor"/>
    <property type="evidence" value="ECO:0007669"/>
    <property type="project" value="InterPro"/>
</dbReference>
<dbReference type="OrthoDB" id="5429132at2759"/>
<dbReference type="InterPro" id="IPR028160">
    <property type="entry name" value="Slx9-like"/>
</dbReference>
<evidence type="ECO:0000313" key="6">
    <source>
        <dbReference type="EMBL" id="EXJ96275.1"/>
    </source>
</evidence>
<proteinExistence type="inferred from homology"/>
<dbReference type="GO" id="GO:0005730">
    <property type="term" value="C:nucleolus"/>
    <property type="evidence" value="ECO:0007669"/>
    <property type="project" value="UniProtKB-SubCell"/>
</dbReference>
<dbReference type="EMBL" id="AMWN01000001">
    <property type="protein sequence ID" value="EXJ96275.1"/>
    <property type="molecule type" value="Genomic_DNA"/>
</dbReference>
<feature type="compositionally biased region" description="Basic and acidic residues" evidence="5">
    <location>
        <begin position="127"/>
        <end position="138"/>
    </location>
</feature>
<reference evidence="6 7" key="1">
    <citation type="submission" date="2013-03" db="EMBL/GenBank/DDBJ databases">
        <title>The Genome Sequence of Capronia coronata CBS 617.96.</title>
        <authorList>
            <consortium name="The Broad Institute Genomics Platform"/>
            <person name="Cuomo C."/>
            <person name="de Hoog S."/>
            <person name="Gorbushina A."/>
            <person name="Walker B."/>
            <person name="Young S.K."/>
            <person name="Zeng Q."/>
            <person name="Gargeya S."/>
            <person name="Fitzgerald M."/>
            <person name="Haas B."/>
            <person name="Abouelleil A."/>
            <person name="Allen A.W."/>
            <person name="Alvarado L."/>
            <person name="Arachchi H.M."/>
            <person name="Berlin A.M."/>
            <person name="Chapman S.B."/>
            <person name="Gainer-Dewar J."/>
            <person name="Goldberg J."/>
            <person name="Griggs A."/>
            <person name="Gujja S."/>
            <person name="Hansen M."/>
            <person name="Howarth C."/>
            <person name="Imamovic A."/>
            <person name="Ireland A."/>
            <person name="Larimer J."/>
            <person name="McCowan C."/>
            <person name="Murphy C."/>
            <person name="Pearson M."/>
            <person name="Poon T.W."/>
            <person name="Priest M."/>
            <person name="Roberts A."/>
            <person name="Saif S."/>
            <person name="Shea T."/>
            <person name="Sisk P."/>
            <person name="Sykes S."/>
            <person name="Wortman J."/>
            <person name="Nusbaum C."/>
            <person name="Birren B."/>
        </authorList>
    </citation>
    <scope>NUCLEOTIDE SEQUENCE [LARGE SCALE GENOMIC DNA]</scope>
    <source>
        <strain evidence="6 7">CBS 617.96</strain>
    </source>
</reference>
<evidence type="ECO:0000256" key="1">
    <source>
        <dbReference type="ARBA" id="ARBA00004604"/>
    </source>
</evidence>
<comment type="subcellular location">
    <subcellularLocation>
        <location evidence="1">Nucleus</location>
        <location evidence="1">Nucleolus</location>
    </subcellularLocation>
</comment>
<dbReference type="HOGENOM" id="CLU_090035_0_0_1"/>
<dbReference type="Proteomes" id="UP000019484">
    <property type="component" value="Unassembled WGS sequence"/>
</dbReference>
<comment type="caution">
    <text evidence="6">The sequence shown here is derived from an EMBL/GenBank/DDBJ whole genome shotgun (WGS) entry which is preliminary data.</text>
</comment>
<keyword evidence="4" id="KW-0539">Nucleus</keyword>
<accession>W9Z2S9</accession>
<dbReference type="GO" id="GO:0000462">
    <property type="term" value="P:maturation of SSU-rRNA from tricistronic rRNA transcript (SSU-rRNA, 5.8S rRNA, LSU-rRNA)"/>
    <property type="evidence" value="ECO:0007669"/>
    <property type="project" value="InterPro"/>
</dbReference>
<feature type="compositionally biased region" description="Basic residues" evidence="5">
    <location>
        <begin position="111"/>
        <end position="126"/>
    </location>
</feature>
<evidence type="ECO:0000256" key="2">
    <source>
        <dbReference type="ARBA" id="ARBA00011022"/>
    </source>
</evidence>
<feature type="compositionally biased region" description="Low complexity" evidence="5">
    <location>
        <begin position="21"/>
        <end position="34"/>
    </location>
</feature>
<organism evidence="6 7">
    <name type="scientific">Capronia coronata CBS 617.96</name>
    <dbReference type="NCBI Taxonomy" id="1182541"/>
    <lineage>
        <taxon>Eukaryota</taxon>
        <taxon>Fungi</taxon>
        <taxon>Dikarya</taxon>
        <taxon>Ascomycota</taxon>
        <taxon>Pezizomycotina</taxon>
        <taxon>Eurotiomycetes</taxon>
        <taxon>Chaetothyriomycetidae</taxon>
        <taxon>Chaetothyriales</taxon>
        <taxon>Herpotrichiellaceae</taxon>
        <taxon>Capronia</taxon>
    </lineage>
</organism>
<dbReference type="RefSeq" id="XP_007720504.1">
    <property type="nucleotide sequence ID" value="XM_007722314.1"/>
</dbReference>
<dbReference type="GO" id="GO:0030686">
    <property type="term" value="C:90S preribosome"/>
    <property type="evidence" value="ECO:0007669"/>
    <property type="project" value="InterPro"/>
</dbReference>
<evidence type="ECO:0000256" key="3">
    <source>
        <dbReference type="ARBA" id="ARBA00021321"/>
    </source>
</evidence>
<feature type="region of interest" description="Disordered" evidence="5">
    <location>
        <begin position="1"/>
        <end position="168"/>
    </location>
</feature>
<dbReference type="AlphaFoldDB" id="W9Z2S9"/>
<name>W9Z2S9_9EURO</name>
<gene>
    <name evidence="6" type="ORF">A1O1_01401</name>
</gene>
<comment type="similarity">
    <text evidence="2">Belongs to the SLX9 family.</text>
</comment>
<feature type="compositionally biased region" description="Polar residues" evidence="5">
    <location>
        <begin position="150"/>
        <end position="166"/>
    </location>
</feature>
<evidence type="ECO:0000256" key="4">
    <source>
        <dbReference type="ARBA" id="ARBA00023242"/>
    </source>
</evidence>
<sequence>MAPLRGLPPRSAPPRKSILKTSSSPATATADTDSLFPSSKKDKRRIKHALLLDRVTKSSAKKPKRRRPNKKLVTTLGALADALPSADNDGDSVPGTNGPAGSRPQDQINIIKRKSMKSRPGALKRREKLDKGERDRFAKNMAQLAASKPAASSGQAASEQKSTVPSASERLAALRGFISQTLETRPVLKSMTATTTATTK</sequence>